<protein>
    <submittedName>
        <fullName evidence="5">Transcriptional regulator</fullName>
    </submittedName>
</protein>
<dbReference type="GO" id="GO:0003677">
    <property type="term" value="F:DNA binding"/>
    <property type="evidence" value="ECO:0007669"/>
    <property type="project" value="UniProtKB-KW"/>
</dbReference>
<dbReference type="AlphaFoldDB" id="F5R9U5"/>
<evidence type="ECO:0000256" key="3">
    <source>
        <dbReference type="ARBA" id="ARBA00023163"/>
    </source>
</evidence>
<dbReference type="eggNOG" id="COG3284">
    <property type="taxonomic scope" value="Bacteria"/>
</dbReference>
<organism evidence="5 6">
    <name type="scientific">Methyloversatilis universalis (strain ATCC BAA-1314 / DSM 25237 / JCM 13912 / CCUG 52030 / FAM5)</name>
    <dbReference type="NCBI Taxonomy" id="1000565"/>
    <lineage>
        <taxon>Bacteria</taxon>
        <taxon>Pseudomonadati</taxon>
        <taxon>Pseudomonadota</taxon>
        <taxon>Betaproteobacteria</taxon>
        <taxon>Nitrosomonadales</taxon>
        <taxon>Sterolibacteriaceae</taxon>
        <taxon>Methyloversatilis</taxon>
    </lineage>
</organism>
<dbReference type="InterPro" id="IPR016032">
    <property type="entry name" value="Sig_transdc_resp-reg_C-effctor"/>
</dbReference>
<evidence type="ECO:0000313" key="6">
    <source>
        <dbReference type="Proteomes" id="UP000005019"/>
    </source>
</evidence>
<keyword evidence="2" id="KW-0238">DNA-binding</keyword>
<evidence type="ECO:0000256" key="1">
    <source>
        <dbReference type="ARBA" id="ARBA00023015"/>
    </source>
</evidence>
<dbReference type="InterPro" id="IPR036388">
    <property type="entry name" value="WH-like_DNA-bd_sf"/>
</dbReference>
<proteinExistence type="predicted"/>
<dbReference type="SUPFAM" id="SSF46894">
    <property type="entry name" value="C-terminal effector domain of the bipartite response regulators"/>
    <property type="match status" value="1"/>
</dbReference>
<dbReference type="SMART" id="SM00862">
    <property type="entry name" value="Trans_reg_C"/>
    <property type="match status" value="1"/>
</dbReference>
<sequence>MTGSVAHLAARRRRIESIRRGERTPGEHIVVVGMDIAGSWQRSREAVSETCSAAPIEDTVSDWTQTPYGQAVTSCVDELETVARESGMVAAVSDAEGCLLWTGCSRSMRNRAERVHFVPGGRWDERSVGTNALALALRYRRPASVFSAEHFIPAVQDWVCYAAPVRDATSGEVMGVVDLSTTWNKHSPLALHAVERFAQRVSQALQSLSHMPVLRLRTLGTPQAVLQGRVVPLSPRQLEILCLLALHPEGLDLERMHAALYGDRPVGVATLKTEVSQLRERLGGAIGSRPYRLLVNWQADFRDLEQALDAGRIENALGIYRGAFLPRTESPLLRAWRDCLESRLSEAIFRVDNPDVLLNHLGQAPEAVDALQRLSELLPSDHPGRTLLARTFGEV</sequence>
<dbReference type="InterPro" id="IPR001867">
    <property type="entry name" value="OmpR/PhoB-type_DNA-bd"/>
</dbReference>
<dbReference type="STRING" id="1000565.METUNv1_01017"/>
<dbReference type="Gene3D" id="3.30.450.40">
    <property type="match status" value="1"/>
</dbReference>
<name>F5R9U5_METUF</name>
<dbReference type="RefSeq" id="WP_008059490.1">
    <property type="nucleotide sequence ID" value="NZ_AFHG01000032.1"/>
</dbReference>
<dbReference type="GO" id="GO:0006355">
    <property type="term" value="P:regulation of DNA-templated transcription"/>
    <property type="evidence" value="ECO:0007669"/>
    <property type="project" value="InterPro"/>
</dbReference>
<dbReference type="GO" id="GO:0000160">
    <property type="term" value="P:phosphorelay signal transduction system"/>
    <property type="evidence" value="ECO:0007669"/>
    <property type="project" value="InterPro"/>
</dbReference>
<gene>
    <name evidence="5" type="ORF">METUNv1_01017</name>
</gene>
<evidence type="ECO:0000256" key="2">
    <source>
        <dbReference type="ARBA" id="ARBA00023125"/>
    </source>
</evidence>
<reference evidence="5 6" key="1">
    <citation type="journal article" date="2011" name="J. Bacteriol.">
        <title>Genome sequence of Methyloversatilis universalis FAM5T, a methylotrophic representative of the order Rhodocyclales.</title>
        <authorList>
            <person name="Kittichotirat W."/>
            <person name="Good N.M."/>
            <person name="Hall R."/>
            <person name="Bringel F."/>
            <person name="Lajus A."/>
            <person name="Medigue C."/>
            <person name="Smalley N.E."/>
            <person name="Beck D."/>
            <person name="Bumgarner R."/>
            <person name="Vuilleumier S."/>
            <person name="Kalyuzhnaya M.G."/>
        </authorList>
    </citation>
    <scope>NUCLEOTIDE SEQUENCE [LARGE SCALE GENOMIC DNA]</scope>
    <source>
        <strain evidence="6">ATCC BAA-1314 / JCM 13912 / FAM5</strain>
    </source>
</reference>
<evidence type="ECO:0000259" key="4">
    <source>
        <dbReference type="SMART" id="SM00862"/>
    </source>
</evidence>
<dbReference type="InterPro" id="IPR029016">
    <property type="entry name" value="GAF-like_dom_sf"/>
</dbReference>
<feature type="domain" description="OmpR/PhoB-type" evidence="4">
    <location>
        <begin position="228"/>
        <end position="293"/>
    </location>
</feature>
<accession>F5R9U5</accession>
<dbReference type="InterPro" id="IPR003018">
    <property type="entry name" value="GAF"/>
</dbReference>
<keyword evidence="3" id="KW-0804">Transcription</keyword>
<evidence type="ECO:0000313" key="5">
    <source>
        <dbReference type="EMBL" id="EGK72675.1"/>
    </source>
</evidence>
<dbReference type="Pfam" id="PF01590">
    <property type="entry name" value="GAF"/>
    <property type="match status" value="1"/>
</dbReference>
<keyword evidence="1" id="KW-0805">Transcription regulation</keyword>
<dbReference type="EMBL" id="AFHG01000032">
    <property type="protein sequence ID" value="EGK72675.1"/>
    <property type="molecule type" value="Genomic_DNA"/>
</dbReference>
<comment type="caution">
    <text evidence="5">The sequence shown here is derived from an EMBL/GenBank/DDBJ whole genome shotgun (WGS) entry which is preliminary data.</text>
</comment>
<dbReference type="OrthoDB" id="3928741at2"/>
<dbReference type="Proteomes" id="UP000005019">
    <property type="component" value="Unassembled WGS sequence"/>
</dbReference>
<dbReference type="Gene3D" id="1.10.10.10">
    <property type="entry name" value="Winged helix-like DNA-binding domain superfamily/Winged helix DNA-binding domain"/>
    <property type="match status" value="1"/>
</dbReference>
<keyword evidence="6" id="KW-1185">Reference proteome</keyword>